<proteinExistence type="inferred from homology"/>
<protein>
    <recommendedName>
        <fullName evidence="10">L-threonylcarbamoyladenylate synthase</fullName>
        <ecNumber evidence="3">2.7.7.87</ecNumber>
    </recommendedName>
    <alternativeName>
        <fullName evidence="10">L-threonylcarbamoyladenylate synthase</fullName>
    </alternativeName>
</protein>
<dbReference type="EMBL" id="CAEZUQ010000064">
    <property type="protein sequence ID" value="CAB4608426.1"/>
    <property type="molecule type" value="Genomic_DNA"/>
</dbReference>
<evidence type="ECO:0000256" key="1">
    <source>
        <dbReference type="ARBA" id="ARBA00004496"/>
    </source>
</evidence>
<evidence type="ECO:0000256" key="9">
    <source>
        <dbReference type="ARBA" id="ARBA00022840"/>
    </source>
</evidence>
<dbReference type="GO" id="GO:0008033">
    <property type="term" value="P:tRNA processing"/>
    <property type="evidence" value="ECO:0007669"/>
    <property type="project" value="UniProtKB-KW"/>
</dbReference>
<sequence>MKEVVVAAIKRGEVVILPLEHGYVYACDAFSLSAVNRLHQLRNDPPGIAAQVIISSAAVLDGITQGLTIEVKELAAAFWPGLLTLQLLQNQSLNWDLGDGGSLREFAVRVPNQSETLEIAKETGPLAIASATTAGNGPVAKISNVHDLAALDIGEIPTGPLSSVVALESGKLAVIRVGALTLEELRKVVSAIELASE</sequence>
<comment type="catalytic activity">
    <reaction evidence="11">
        <text>L-threonine + hydrogencarbonate + ATP = L-threonylcarbamoyladenylate + diphosphate + H2O</text>
        <dbReference type="Rhea" id="RHEA:36407"/>
        <dbReference type="ChEBI" id="CHEBI:15377"/>
        <dbReference type="ChEBI" id="CHEBI:17544"/>
        <dbReference type="ChEBI" id="CHEBI:30616"/>
        <dbReference type="ChEBI" id="CHEBI:33019"/>
        <dbReference type="ChEBI" id="CHEBI:57926"/>
        <dbReference type="ChEBI" id="CHEBI:73682"/>
        <dbReference type="EC" id="2.7.7.87"/>
    </reaction>
</comment>
<keyword evidence="7" id="KW-0548">Nucleotidyltransferase</keyword>
<evidence type="ECO:0000313" key="14">
    <source>
        <dbReference type="EMBL" id="CAB4608426.1"/>
    </source>
</evidence>
<evidence type="ECO:0000259" key="12">
    <source>
        <dbReference type="PROSITE" id="PS51163"/>
    </source>
</evidence>
<comment type="subcellular location">
    <subcellularLocation>
        <location evidence="1">Cytoplasm</location>
    </subcellularLocation>
</comment>
<dbReference type="AlphaFoldDB" id="A0A6J6H5X2"/>
<reference evidence="14" key="1">
    <citation type="submission" date="2020-05" db="EMBL/GenBank/DDBJ databases">
        <authorList>
            <person name="Chiriac C."/>
            <person name="Salcher M."/>
            <person name="Ghai R."/>
            <person name="Kavagutti S V."/>
        </authorList>
    </citation>
    <scope>NUCLEOTIDE SEQUENCE</scope>
</reference>
<feature type="domain" description="YrdC-like" evidence="12">
    <location>
        <begin position="1"/>
        <end position="180"/>
    </location>
</feature>
<evidence type="ECO:0000256" key="8">
    <source>
        <dbReference type="ARBA" id="ARBA00022741"/>
    </source>
</evidence>
<dbReference type="InterPro" id="IPR050156">
    <property type="entry name" value="TC-AMP_synthase_SUA5"/>
</dbReference>
<dbReference type="SUPFAM" id="SSF55821">
    <property type="entry name" value="YrdC/RibB"/>
    <property type="match status" value="1"/>
</dbReference>
<dbReference type="GO" id="GO:0061710">
    <property type="term" value="F:L-threonylcarbamoyladenylate synthase"/>
    <property type="evidence" value="ECO:0007669"/>
    <property type="project" value="UniProtKB-EC"/>
</dbReference>
<keyword evidence="5" id="KW-0808">Transferase</keyword>
<dbReference type="Gene3D" id="3.90.870.10">
    <property type="entry name" value="DHBP synthase"/>
    <property type="match status" value="1"/>
</dbReference>
<dbReference type="EMBL" id="CAEZSJ010000053">
    <property type="protein sequence ID" value="CAB4537616.1"/>
    <property type="molecule type" value="Genomic_DNA"/>
</dbReference>
<dbReference type="InterPro" id="IPR006070">
    <property type="entry name" value="Sua5-like_dom"/>
</dbReference>
<accession>A0A6J6H5X2</accession>
<dbReference type="Pfam" id="PF01300">
    <property type="entry name" value="Sua5_yciO_yrdC"/>
    <property type="match status" value="1"/>
</dbReference>
<dbReference type="GO" id="GO:0006450">
    <property type="term" value="P:regulation of translational fidelity"/>
    <property type="evidence" value="ECO:0007669"/>
    <property type="project" value="TreeGrafter"/>
</dbReference>
<dbReference type="EC" id="2.7.7.87" evidence="3"/>
<dbReference type="GO" id="GO:0005737">
    <property type="term" value="C:cytoplasm"/>
    <property type="evidence" value="ECO:0007669"/>
    <property type="project" value="UniProtKB-SubCell"/>
</dbReference>
<evidence type="ECO:0000256" key="7">
    <source>
        <dbReference type="ARBA" id="ARBA00022695"/>
    </source>
</evidence>
<keyword evidence="9" id="KW-0067">ATP-binding</keyword>
<evidence type="ECO:0000256" key="10">
    <source>
        <dbReference type="ARBA" id="ARBA00029774"/>
    </source>
</evidence>
<evidence type="ECO:0000256" key="11">
    <source>
        <dbReference type="ARBA" id="ARBA00048366"/>
    </source>
</evidence>
<comment type="similarity">
    <text evidence="2">Belongs to the SUA5 family.</text>
</comment>
<evidence type="ECO:0000256" key="2">
    <source>
        <dbReference type="ARBA" id="ARBA00007663"/>
    </source>
</evidence>
<evidence type="ECO:0000256" key="6">
    <source>
        <dbReference type="ARBA" id="ARBA00022694"/>
    </source>
</evidence>
<dbReference type="GO" id="GO:0000049">
    <property type="term" value="F:tRNA binding"/>
    <property type="evidence" value="ECO:0007669"/>
    <property type="project" value="TreeGrafter"/>
</dbReference>
<evidence type="ECO:0000256" key="5">
    <source>
        <dbReference type="ARBA" id="ARBA00022679"/>
    </source>
</evidence>
<organism evidence="14">
    <name type="scientific">freshwater metagenome</name>
    <dbReference type="NCBI Taxonomy" id="449393"/>
    <lineage>
        <taxon>unclassified sequences</taxon>
        <taxon>metagenomes</taxon>
        <taxon>ecological metagenomes</taxon>
    </lineage>
</organism>
<dbReference type="GO" id="GO:0005524">
    <property type="term" value="F:ATP binding"/>
    <property type="evidence" value="ECO:0007669"/>
    <property type="project" value="UniProtKB-KW"/>
</dbReference>
<name>A0A6J6H5X2_9ZZZZ</name>
<keyword evidence="6" id="KW-0819">tRNA processing</keyword>
<keyword evidence="8" id="KW-0547">Nucleotide-binding</keyword>
<keyword evidence="4" id="KW-0963">Cytoplasm</keyword>
<dbReference type="PANTHER" id="PTHR17490:SF16">
    <property type="entry name" value="THREONYLCARBAMOYL-AMP SYNTHASE"/>
    <property type="match status" value="1"/>
</dbReference>
<dbReference type="InterPro" id="IPR017945">
    <property type="entry name" value="DHBP_synth_RibB-like_a/b_dom"/>
</dbReference>
<evidence type="ECO:0000313" key="13">
    <source>
        <dbReference type="EMBL" id="CAB4537616.1"/>
    </source>
</evidence>
<evidence type="ECO:0000256" key="4">
    <source>
        <dbReference type="ARBA" id="ARBA00022490"/>
    </source>
</evidence>
<dbReference type="GO" id="GO:0003725">
    <property type="term" value="F:double-stranded RNA binding"/>
    <property type="evidence" value="ECO:0007669"/>
    <property type="project" value="InterPro"/>
</dbReference>
<dbReference type="PANTHER" id="PTHR17490">
    <property type="entry name" value="SUA5"/>
    <property type="match status" value="1"/>
</dbReference>
<dbReference type="PROSITE" id="PS51163">
    <property type="entry name" value="YRDC"/>
    <property type="match status" value="1"/>
</dbReference>
<evidence type="ECO:0000256" key="3">
    <source>
        <dbReference type="ARBA" id="ARBA00012584"/>
    </source>
</evidence>
<gene>
    <name evidence="13" type="ORF">UFOPK1425_00399</name>
    <name evidence="14" type="ORF">UFOPK1842_00633</name>
</gene>